<dbReference type="EMBL" id="BBSA01000002">
    <property type="protein sequence ID" value="GAM60897.1"/>
    <property type="molecule type" value="Genomic_DNA"/>
</dbReference>
<feature type="transmembrane region" description="Helical" evidence="1">
    <location>
        <begin position="65"/>
        <end position="88"/>
    </location>
</feature>
<protein>
    <submittedName>
        <fullName evidence="2">Permease of the major facilitator superfamily</fullName>
    </submittedName>
</protein>
<keyword evidence="1" id="KW-0472">Membrane</keyword>
<feature type="transmembrane region" description="Helical" evidence="1">
    <location>
        <begin position="25"/>
        <end position="45"/>
    </location>
</feature>
<reference evidence="2 3" key="2">
    <citation type="submission" date="2015-01" db="EMBL/GenBank/DDBJ databases">
        <authorList>
            <consortium name="NBRP consortium"/>
            <person name="Sawabe T."/>
            <person name="Meirelles P."/>
            <person name="Feng G."/>
            <person name="Sayaka M."/>
            <person name="Hattori M."/>
            <person name="Ohkuma M."/>
        </authorList>
    </citation>
    <scope>NUCLEOTIDE SEQUENCE [LARGE SCALE GENOMIC DNA]</scope>
    <source>
        <strain evidence="2 3">JCM19232</strain>
    </source>
</reference>
<evidence type="ECO:0000313" key="3">
    <source>
        <dbReference type="Proteomes" id="UP000031670"/>
    </source>
</evidence>
<sequence length="103" mass="11938">MKIHPTELEYDQLPSIYGLLESIGFMWFVVVITIAIAVWILNKLWYIHSIPKHLAKEKGLAQAKLVFWLCILGLFFKPLWVIAVLAIVTDWDKVQQWLKGAFA</sequence>
<keyword evidence="1" id="KW-0812">Transmembrane</keyword>
<dbReference type="Proteomes" id="UP000031670">
    <property type="component" value="Unassembled WGS sequence"/>
</dbReference>
<accession>A0A0B8P8P1</accession>
<dbReference type="AlphaFoldDB" id="A0A0B8P8P1"/>
<proteinExistence type="predicted"/>
<evidence type="ECO:0000313" key="2">
    <source>
        <dbReference type="EMBL" id="GAM60897.1"/>
    </source>
</evidence>
<keyword evidence="1" id="KW-1133">Transmembrane helix</keyword>
<evidence type="ECO:0000256" key="1">
    <source>
        <dbReference type="SAM" id="Phobius"/>
    </source>
</evidence>
<comment type="caution">
    <text evidence="2">The sequence shown here is derived from an EMBL/GenBank/DDBJ whole genome shotgun (WGS) entry which is preliminary data.</text>
</comment>
<organism evidence="2 3">
    <name type="scientific">Vibrio ishigakensis</name>
    <dbReference type="NCBI Taxonomy" id="1481914"/>
    <lineage>
        <taxon>Bacteria</taxon>
        <taxon>Pseudomonadati</taxon>
        <taxon>Pseudomonadota</taxon>
        <taxon>Gammaproteobacteria</taxon>
        <taxon>Vibrionales</taxon>
        <taxon>Vibrionaceae</taxon>
        <taxon>Vibrio</taxon>
    </lineage>
</organism>
<reference evidence="2 3" key="1">
    <citation type="submission" date="2015-01" db="EMBL/GenBank/DDBJ databases">
        <title>Vibrio sp. C5 JCM 19232 whole genome shotgun sequence.</title>
        <authorList>
            <person name="Sawabe T."/>
            <person name="Meirelles P."/>
            <person name="Feng G."/>
            <person name="Sayaka M."/>
            <person name="Hattori M."/>
            <person name="Ohkuma M."/>
        </authorList>
    </citation>
    <scope>NUCLEOTIDE SEQUENCE [LARGE SCALE GENOMIC DNA]</scope>
    <source>
        <strain evidence="2 3">JCM19232</strain>
    </source>
</reference>
<name>A0A0B8P8P1_9VIBR</name>
<gene>
    <name evidence="2" type="ORF">JCM19232_3839</name>
</gene>